<gene>
    <name evidence="1" type="ORF">AYI68_g4026</name>
</gene>
<reference evidence="1 2" key="1">
    <citation type="journal article" date="2016" name="Mol. Biol. Evol.">
        <title>Genome-Wide Survey of Gut Fungi (Harpellales) Reveals the First Horizontally Transferred Ubiquitin Gene from a Mosquito Host.</title>
        <authorList>
            <person name="Wang Y."/>
            <person name="White M.M."/>
            <person name="Kvist S."/>
            <person name="Moncalvo J.M."/>
        </authorList>
    </citation>
    <scope>NUCLEOTIDE SEQUENCE [LARGE SCALE GENOMIC DNA]</scope>
    <source>
        <strain evidence="1 2">ALG-7-W6</strain>
    </source>
</reference>
<organism evidence="1 2">
    <name type="scientific">Smittium mucronatum</name>
    <dbReference type="NCBI Taxonomy" id="133383"/>
    <lineage>
        <taxon>Eukaryota</taxon>
        <taxon>Fungi</taxon>
        <taxon>Fungi incertae sedis</taxon>
        <taxon>Zoopagomycota</taxon>
        <taxon>Kickxellomycotina</taxon>
        <taxon>Harpellomycetes</taxon>
        <taxon>Harpellales</taxon>
        <taxon>Legeriomycetaceae</taxon>
        <taxon>Smittium</taxon>
    </lineage>
</organism>
<accession>A0A1R0GY82</accession>
<name>A0A1R0GY82_9FUNG</name>
<evidence type="ECO:0000313" key="1">
    <source>
        <dbReference type="EMBL" id="OLY81863.1"/>
    </source>
</evidence>
<proteinExistence type="predicted"/>
<keyword evidence="2" id="KW-1185">Reference proteome</keyword>
<dbReference type="EMBL" id="LSSL01002106">
    <property type="protein sequence ID" value="OLY81863.1"/>
    <property type="molecule type" value="Genomic_DNA"/>
</dbReference>
<comment type="caution">
    <text evidence="1">The sequence shown here is derived from an EMBL/GenBank/DDBJ whole genome shotgun (WGS) entry which is preliminary data.</text>
</comment>
<sequence length="82" mass="9792">MQKKYEKKKKKYRKDNYPNYNKLLCRNTDWAPTGKWFNLPTKRPPWHCFKLCLICAKRSVPPVSRWSSSGIAVLQIATRCHH</sequence>
<dbReference type="Proteomes" id="UP000187455">
    <property type="component" value="Unassembled WGS sequence"/>
</dbReference>
<protein>
    <submittedName>
        <fullName evidence="1">Uncharacterized protein</fullName>
    </submittedName>
</protein>
<evidence type="ECO:0000313" key="2">
    <source>
        <dbReference type="Proteomes" id="UP000187455"/>
    </source>
</evidence>
<dbReference type="AlphaFoldDB" id="A0A1R0GY82"/>